<dbReference type="Pfam" id="PF19480">
    <property type="entry name" value="DUF6016"/>
    <property type="match status" value="1"/>
</dbReference>
<dbReference type="SUPFAM" id="SSF51182">
    <property type="entry name" value="RmlC-like cupins"/>
    <property type="match status" value="1"/>
</dbReference>
<dbReference type="CDD" id="cd07005">
    <property type="entry name" value="cupin_WbuC-like"/>
    <property type="match status" value="1"/>
</dbReference>
<dbReference type="NCBIfam" id="TIGR04366">
    <property type="entry name" value="cupin_WbuC"/>
    <property type="match status" value="1"/>
</dbReference>
<dbReference type="EMBL" id="AP012547">
    <property type="protein sequence ID" value="BAO30981.1"/>
    <property type="molecule type" value="Genomic_DNA"/>
</dbReference>
<dbReference type="InterPro" id="IPR011051">
    <property type="entry name" value="RmlC_Cupin_sf"/>
</dbReference>
<dbReference type="InterPro" id="IPR027565">
    <property type="entry name" value="Cupin_WbuC"/>
</dbReference>
<dbReference type="Proteomes" id="UP000031637">
    <property type="component" value="Chromosome"/>
</dbReference>
<keyword evidence="3" id="KW-1185">Reference proteome</keyword>
<dbReference type="AlphaFoldDB" id="W0SJR3"/>
<sequence length="179" mass="19183">MITLIDDALLAELCAEAAASPRRRKNRNFHATDGHPAHRLLNAMQPDSYIPPHRHLDPNKDETFVVLRGALGVAMFDDAGEVLRMVKVGPAALCVPGNPLRGQATAIGVDIAHGAWHTAVALEPDTVFLEAKAGPYVPFAADEKAPWAPAENTPGAAPYLGALKARMIDSFQQAGHNRE</sequence>
<dbReference type="RefSeq" id="WP_197539606.1">
    <property type="nucleotide sequence ID" value="NZ_AP012547.1"/>
</dbReference>
<dbReference type="HOGENOM" id="CLU_121835_0_0_4"/>
<reference evidence="2 3" key="1">
    <citation type="journal article" date="2014" name="Syst. Appl. Microbiol.">
        <title>Complete genomes of freshwater sulfur oxidizers Sulfuricella denitrificans skB26 and Sulfuritalea hydrogenivorans sk43H: genetic insights into the sulfur oxidation pathway of betaproteobacteria.</title>
        <authorList>
            <person name="Watanabe T."/>
            <person name="Kojima H."/>
            <person name="Fukui M."/>
        </authorList>
    </citation>
    <scope>NUCLEOTIDE SEQUENCE [LARGE SCALE GENOMIC DNA]</scope>
    <source>
        <strain evidence="2">DSM22779</strain>
    </source>
</reference>
<dbReference type="GO" id="GO:0016853">
    <property type="term" value="F:isomerase activity"/>
    <property type="evidence" value="ECO:0007669"/>
    <property type="project" value="UniProtKB-KW"/>
</dbReference>
<evidence type="ECO:0000313" key="3">
    <source>
        <dbReference type="Proteomes" id="UP000031637"/>
    </source>
</evidence>
<proteinExistence type="predicted"/>
<dbReference type="InterPro" id="IPR046058">
    <property type="entry name" value="WbuC_cupin"/>
</dbReference>
<dbReference type="STRING" id="1223802.SUTH_03208"/>
<gene>
    <name evidence="2" type="ORF">SUTH_03208</name>
</gene>
<evidence type="ECO:0000313" key="2">
    <source>
        <dbReference type="EMBL" id="BAO30981.1"/>
    </source>
</evidence>
<organism evidence="2 3">
    <name type="scientific">Sulfuritalea hydrogenivorans sk43H</name>
    <dbReference type="NCBI Taxonomy" id="1223802"/>
    <lineage>
        <taxon>Bacteria</taxon>
        <taxon>Pseudomonadati</taxon>
        <taxon>Pseudomonadota</taxon>
        <taxon>Betaproteobacteria</taxon>
        <taxon>Nitrosomonadales</taxon>
        <taxon>Sterolibacteriaceae</taxon>
        <taxon>Sulfuritalea</taxon>
    </lineage>
</organism>
<name>W0SJR3_9PROT</name>
<protein>
    <submittedName>
        <fullName evidence="2">Mannose-6-phosphate isomerase</fullName>
    </submittedName>
</protein>
<keyword evidence="2" id="KW-0413">Isomerase</keyword>
<feature type="domain" description="Cupin fold metalloprotein WbuC cupin" evidence="1">
    <location>
        <begin position="5"/>
        <end position="86"/>
    </location>
</feature>
<dbReference type="KEGG" id="shd:SUTH_03208"/>
<accession>W0SJR3</accession>
<evidence type="ECO:0000259" key="1">
    <source>
        <dbReference type="Pfam" id="PF19480"/>
    </source>
</evidence>